<protein>
    <submittedName>
        <fullName evidence="2">Uncharacterized protein</fullName>
    </submittedName>
</protein>
<proteinExistence type="predicted"/>
<sequence length="96" mass="11460">MKFAGAWHTPPPFYLYFLFSSLYPFLCFFFLVLSKAMAYSSDHSYIKADAVTCFRRSYLDAQGMRGQGPLFFSFFFFLWKIHLYLTMRHRFRLGCS</sequence>
<dbReference type="RefSeq" id="XP_040773129.1">
    <property type="nucleotide sequence ID" value="XM_040923655.1"/>
</dbReference>
<dbReference type="Proteomes" id="UP000803844">
    <property type="component" value="Unassembled WGS sequence"/>
</dbReference>
<dbReference type="AlphaFoldDB" id="A0A9P4XX28"/>
<organism evidence="2 3">
    <name type="scientific">Cryphonectria parasitica (strain ATCC 38755 / EP155)</name>
    <dbReference type="NCBI Taxonomy" id="660469"/>
    <lineage>
        <taxon>Eukaryota</taxon>
        <taxon>Fungi</taxon>
        <taxon>Dikarya</taxon>
        <taxon>Ascomycota</taxon>
        <taxon>Pezizomycotina</taxon>
        <taxon>Sordariomycetes</taxon>
        <taxon>Sordariomycetidae</taxon>
        <taxon>Diaporthales</taxon>
        <taxon>Cryphonectriaceae</taxon>
        <taxon>Cryphonectria-Endothia species complex</taxon>
        <taxon>Cryphonectria</taxon>
    </lineage>
</organism>
<name>A0A9P4XX28_CRYP1</name>
<evidence type="ECO:0000313" key="2">
    <source>
        <dbReference type="EMBL" id="KAF3762150.1"/>
    </source>
</evidence>
<dbReference type="GeneID" id="63840784"/>
<feature type="transmembrane region" description="Helical" evidence="1">
    <location>
        <begin position="70"/>
        <end position="87"/>
    </location>
</feature>
<gene>
    <name evidence="2" type="ORF">M406DRAFT_357353</name>
</gene>
<comment type="caution">
    <text evidence="2">The sequence shown here is derived from an EMBL/GenBank/DDBJ whole genome shotgun (WGS) entry which is preliminary data.</text>
</comment>
<reference evidence="2" key="1">
    <citation type="journal article" date="2020" name="Phytopathology">
        <title>Genome sequence of the chestnut blight fungus Cryphonectria parasitica EP155: A fundamental resource for an archetypical invasive plant pathogen.</title>
        <authorList>
            <person name="Crouch J.A."/>
            <person name="Dawe A."/>
            <person name="Aerts A."/>
            <person name="Barry K."/>
            <person name="Churchill A.C.L."/>
            <person name="Grimwood J."/>
            <person name="Hillman B."/>
            <person name="Milgroom M.G."/>
            <person name="Pangilinan J."/>
            <person name="Smith M."/>
            <person name="Salamov A."/>
            <person name="Schmutz J."/>
            <person name="Yadav J."/>
            <person name="Grigoriev I.V."/>
            <person name="Nuss D."/>
        </authorList>
    </citation>
    <scope>NUCLEOTIDE SEQUENCE</scope>
    <source>
        <strain evidence="2">EP155</strain>
    </source>
</reference>
<accession>A0A9P4XX28</accession>
<feature type="transmembrane region" description="Helical" evidence="1">
    <location>
        <begin position="12"/>
        <end position="33"/>
    </location>
</feature>
<keyword evidence="1" id="KW-0812">Transmembrane</keyword>
<keyword evidence="1" id="KW-0472">Membrane</keyword>
<dbReference type="EMBL" id="MU032350">
    <property type="protein sequence ID" value="KAF3762150.1"/>
    <property type="molecule type" value="Genomic_DNA"/>
</dbReference>
<keyword evidence="1" id="KW-1133">Transmembrane helix</keyword>
<evidence type="ECO:0000313" key="3">
    <source>
        <dbReference type="Proteomes" id="UP000803844"/>
    </source>
</evidence>
<keyword evidence="3" id="KW-1185">Reference proteome</keyword>
<evidence type="ECO:0000256" key="1">
    <source>
        <dbReference type="SAM" id="Phobius"/>
    </source>
</evidence>